<gene>
    <name evidence="2" type="ORF">GALL_438780</name>
</gene>
<dbReference type="PANTHER" id="PTHR35810:SF1">
    <property type="entry name" value="CYTOPLASMIC PROTEIN"/>
    <property type="match status" value="1"/>
</dbReference>
<dbReference type="InterPro" id="IPR053737">
    <property type="entry name" value="Type_II_TA_Toxin"/>
</dbReference>
<dbReference type="InterPro" id="IPR011204">
    <property type="entry name" value="Virulence_RhuM-like"/>
</dbReference>
<dbReference type="InterPro" id="IPR036597">
    <property type="entry name" value="Fido-like_dom_sf"/>
</dbReference>
<accession>A0A1J5Q396</accession>
<dbReference type="EMBL" id="MLJW01002499">
    <property type="protein sequence ID" value="OIQ74471.1"/>
    <property type="molecule type" value="Genomic_DNA"/>
</dbReference>
<dbReference type="Pfam" id="PF13310">
    <property type="entry name" value="Virulence_RhuM"/>
    <property type="match status" value="1"/>
</dbReference>
<dbReference type="AlphaFoldDB" id="A0A1J5Q396"/>
<organism evidence="2">
    <name type="scientific">mine drainage metagenome</name>
    <dbReference type="NCBI Taxonomy" id="410659"/>
    <lineage>
        <taxon>unclassified sequences</taxon>
        <taxon>metagenomes</taxon>
        <taxon>ecological metagenomes</taxon>
    </lineage>
</organism>
<sequence length="339" mass="38036">MNVRGARLSWDPHVTEIAIYQTPAGEVEVRLDRETVWLRLEQMAELFGRDRTVVGRHVRNVFADEELERESNVQNLHIAGSDKPVGFFSLDVIISVGYRVKSPEGVRFRQWATALLKQHLTRGYTVDRRRFEANARELETALDLIRRTAQSEHLALDAGRGLIDLVSRYTRTFLWLQRYDEGLLTEPEGHPGGALPTIDQARERIAALKRDLQRRGDASELFGQERGDALAAILGNLEQTVLGEAAYPDIESKAAHLLYFVVKNHPFADGNKRSAALLFIEFLHRNDRLIDATGQPVINDVGLAALTLLVAESDPKGKNVLIHLIMHMIGPAPPHAEQA</sequence>
<evidence type="ECO:0000313" key="2">
    <source>
        <dbReference type="EMBL" id="OIQ74471.1"/>
    </source>
</evidence>
<dbReference type="Pfam" id="PF02661">
    <property type="entry name" value="Fic"/>
    <property type="match status" value="1"/>
</dbReference>
<comment type="caution">
    <text evidence="2">The sequence shown here is derived from an EMBL/GenBank/DDBJ whole genome shotgun (WGS) entry which is preliminary data.</text>
</comment>
<feature type="domain" description="Fido" evidence="1">
    <location>
        <begin position="193"/>
        <end position="327"/>
    </location>
</feature>
<protein>
    <submittedName>
        <fullName evidence="2">Fic/DOC family protein</fullName>
    </submittedName>
</protein>
<dbReference type="PANTHER" id="PTHR35810">
    <property type="entry name" value="CYTOPLASMIC PROTEIN-RELATED"/>
    <property type="match status" value="1"/>
</dbReference>
<dbReference type="Gene3D" id="1.20.120.1870">
    <property type="entry name" value="Fic/DOC protein, Fido domain"/>
    <property type="match status" value="1"/>
</dbReference>
<name>A0A1J5Q396_9ZZZZ</name>
<dbReference type="PROSITE" id="PS51459">
    <property type="entry name" value="FIDO"/>
    <property type="match status" value="1"/>
</dbReference>
<proteinExistence type="predicted"/>
<dbReference type="SUPFAM" id="SSF140931">
    <property type="entry name" value="Fic-like"/>
    <property type="match status" value="1"/>
</dbReference>
<evidence type="ECO:0000259" key="1">
    <source>
        <dbReference type="PROSITE" id="PS51459"/>
    </source>
</evidence>
<dbReference type="InterPro" id="IPR003812">
    <property type="entry name" value="Fido"/>
</dbReference>
<reference evidence="2" key="1">
    <citation type="submission" date="2016-10" db="EMBL/GenBank/DDBJ databases">
        <title>Sequence of Gallionella enrichment culture.</title>
        <authorList>
            <person name="Poehlein A."/>
            <person name="Muehling M."/>
            <person name="Daniel R."/>
        </authorList>
    </citation>
    <scope>NUCLEOTIDE SEQUENCE</scope>
</reference>